<evidence type="ECO:0000313" key="9">
    <source>
        <dbReference type="Proteomes" id="UP001371224"/>
    </source>
</evidence>
<keyword evidence="4 6" id="KW-0472">Membrane</keyword>
<feature type="region of interest" description="Disordered" evidence="5">
    <location>
        <begin position="1"/>
        <end position="42"/>
    </location>
</feature>
<dbReference type="PANTHER" id="PTHR23528:SF1">
    <property type="entry name" value="MAJOR FACILITATOR SUPERFAMILY (MFS) PROFILE DOMAIN-CONTAINING PROTEIN"/>
    <property type="match status" value="1"/>
</dbReference>
<comment type="caution">
    <text evidence="8">The sequence shown here is derived from an EMBL/GenBank/DDBJ whole genome shotgun (WGS) entry which is preliminary data.</text>
</comment>
<dbReference type="Proteomes" id="UP001371224">
    <property type="component" value="Unassembled WGS sequence"/>
</dbReference>
<feature type="transmembrane region" description="Helical" evidence="6">
    <location>
        <begin position="96"/>
        <end position="117"/>
    </location>
</feature>
<sequence length="462" mass="47974">MLQTREGRRTAVVRDEPTRKPRANVTSTWTEPVSASTYPNDEDVTGERMTALHPTRRAGARWMTLFTLAWLAIWTVQLTPVQLLLPLQLDTADDDWIRGVVSSGFVLGIGGLAGVIAGPAAGALSDRSRGARGRRRPWALLGVWVAAICLALTGGAEGPWLVGACWVGVSVGIAVASAAFTALIADQLPAAQRGAASSVISSSQAVGIVVGVGLVVLLGLGVTAGYLLLAGIIAVIGTTAALLLPDPPATAAEVPERTARRPRLASLRDRDFAWMLGGRLVANVGNALGTALFLFFLLHGLGQPNAQAQDNLLLLIIVYTVFVVLASVLVGLISDRTGRRRGLTVLATLVQALSGVAIVLVPTFEMTMVAAALMGVGYGAFSTAGLAFATDLLPDERDHARDLGIVNVTAALGQLIGPVLGALFVAMVGGFWLVFVMAAILSVAGGLMTARARQPVPAAAPR</sequence>
<feature type="transmembrane region" description="Helical" evidence="6">
    <location>
        <begin position="345"/>
        <end position="364"/>
    </location>
</feature>
<feature type="transmembrane region" description="Helical" evidence="6">
    <location>
        <begin position="405"/>
        <end position="425"/>
    </location>
</feature>
<evidence type="ECO:0000256" key="3">
    <source>
        <dbReference type="ARBA" id="ARBA00022989"/>
    </source>
</evidence>
<evidence type="ECO:0000256" key="5">
    <source>
        <dbReference type="SAM" id="MobiDB-lite"/>
    </source>
</evidence>
<feature type="domain" description="Major facilitator superfamily (MFS) profile" evidence="7">
    <location>
        <begin position="271"/>
        <end position="462"/>
    </location>
</feature>
<dbReference type="Gene3D" id="1.20.1250.20">
    <property type="entry name" value="MFS general substrate transporter like domains"/>
    <property type="match status" value="2"/>
</dbReference>
<feature type="transmembrane region" description="Helical" evidence="6">
    <location>
        <begin position="224"/>
        <end position="244"/>
    </location>
</feature>
<reference evidence="8 9" key="1">
    <citation type="submission" date="2024-02" db="EMBL/GenBank/DDBJ databases">
        <authorList>
            <person name="Saticioglu I.B."/>
        </authorList>
    </citation>
    <scope>NUCLEOTIDE SEQUENCE [LARGE SCALE GENOMIC DNA]</scope>
    <source>
        <strain evidence="8 9">Mu-80</strain>
    </source>
</reference>
<dbReference type="InterPro" id="IPR036259">
    <property type="entry name" value="MFS_trans_sf"/>
</dbReference>
<dbReference type="RefSeq" id="WP_337330591.1">
    <property type="nucleotide sequence ID" value="NZ_JBBDGM010000001.1"/>
</dbReference>
<protein>
    <submittedName>
        <fullName evidence="8">MFS transporter</fullName>
    </submittedName>
</protein>
<feature type="transmembrane region" description="Helical" evidence="6">
    <location>
        <begin position="196"/>
        <end position="218"/>
    </location>
</feature>
<keyword evidence="2 6" id="KW-0812">Transmembrane</keyword>
<dbReference type="PANTHER" id="PTHR23528">
    <property type="match status" value="1"/>
</dbReference>
<dbReference type="Pfam" id="PF07690">
    <property type="entry name" value="MFS_1"/>
    <property type="match status" value="2"/>
</dbReference>
<dbReference type="InterPro" id="IPR011701">
    <property type="entry name" value="MFS"/>
</dbReference>
<feature type="transmembrane region" description="Helical" evidence="6">
    <location>
        <begin position="160"/>
        <end position="184"/>
    </location>
</feature>
<comment type="subcellular location">
    <subcellularLocation>
        <location evidence="1">Cell membrane</location>
        <topology evidence="1">Multi-pass membrane protein</topology>
    </subcellularLocation>
</comment>
<dbReference type="EMBL" id="JBBDGM010000001">
    <property type="protein sequence ID" value="MEJ1086911.1"/>
    <property type="molecule type" value="Genomic_DNA"/>
</dbReference>
<feature type="transmembrane region" description="Helical" evidence="6">
    <location>
        <begin position="280"/>
        <end position="300"/>
    </location>
</feature>
<accession>A0ABU8L7F7</accession>
<evidence type="ECO:0000259" key="7">
    <source>
        <dbReference type="PROSITE" id="PS50850"/>
    </source>
</evidence>
<feature type="transmembrane region" description="Helical" evidence="6">
    <location>
        <begin position="431"/>
        <end position="450"/>
    </location>
</feature>
<feature type="compositionally biased region" description="Polar residues" evidence="5">
    <location>
        <begin position="24"/>
        <end position="39"/>
    </location>
</feature>
<proteinExistence type="predicted"/>
<name>A0ABU8L7F7_9MICO</name>
<evidence type="ECO:0000256" key="1">
    <source>
        <dbReference type="ARBA" id="ARBA00004651"/>
    </source>
</evidence>
<dbReference type="SUPFAM" id="SSF103473">
    <property type="entry name" value="MFS general substrate transporter"/>
    <property type="match status" value="1"/>
</dbReference>
<dbReference type="CDD" id="cd06174">
    <property type="entry name" value="MFS"/>
    <property type="match status" value="1"/>
</dbReference>
<feature type="transmembrane region" description="Helical" evidence="6">
    <location>
        <begin position="58"/>
        <end position="76"/>
    </location>
</feature>
<organism evidence="8 9">
    <name type="scientific">Microbacterium bandirmense</name>
    <dbReference type="NCBI Taxonomy" id="3122050"/>
    <lineage>
        <taxon>Bacteria</taxon>
        <taxon>Bacillati</taxon>
        <taxon>Actinomycetota</taxon>
        <taxon>Actinomycetes</taxon>
        <taxon>Micrococcales</taxon>
        <taxon>Microbacteriaceae</taxon>
        <taxon>Microbacterium</taxon>
    </lineage>
</organism>
<evidence type="ECO:0000256" key="4">
    <source>
        <dbReference type="ARBA" id="ARBA00023136"/>
    </source>
</evidence>
<dbReference type="InterPro" id="IPR020846">
    <property type="entry name" value="MFS_dom"/>
</dbReference>
<evidence type="ECO:0000256" key="2">
    <source>
        <dbReference type="ARBA" id="ARBA00022692"/>
    </source>
</evidence>
<dbReference type="PROSITE" id="PS50850">
    <property type="entry name" value="MFS"/>
    <property type="match status" value="1"/>
</dbReference>
<feature type="transmembrane region" description="Helical" evidence="6">
    <location>
        <begin position="370"/>
        <end position="393"/>
    </location>
</feature>
<gene>
    <name evidence="8" type="ORF">WDU99_01115</name>
</gene>
<evidence type="ECO:0000256" key="6">
    <source>
        <dbReference type="SAM" id="Phobius"/>
    </source>
</evidence>
<feature type="compositionally biased region" description="Basic and acidic residues" evidence="5">
    <location>
        <begin position="1"/>
        <end position="19"/>
    </location>
</feature>
<feature type="transmembrane region" description="Helical" evidence="6">
    <location>
        <begin position="312"/>
        <end position="333"/>
    </location>
</feature>
<keyword evidence="3 6" id="KW-1133">Transmembrane helix</keyword>
<evidence type="ECO:0000313" key="8">
    <source>
        <dbReference type="EMBL" id="MEJ1086911.1"/>
    </source>
</evidence>
<keyword evidence="9" id="KW-1185">Reference proteome</keyword>
<feature type="transmembrane region" description="Helical" evidence="6">
    <location>
        <begin position="138"/>
        <end position="154"/>
    </location>
</feature>